<sequence length="649" mass="71132">MAKPRQTSFRRILLFRILLLSIPVLLLGQYVIYKKARSSLLETARRNLTESAVRKGERIQESIQALEANLLTASETVVLKSGSAQEVAKFFTLLKKELPTNIECIQLRNVTTGQVVASTCGNRAIASIQANLWPQQQSQMLADRSFVRVTTPLRSRKSPTDASQDTQINSNGEVELVFTAPVYDSTGALSNALTIHSTLYQQQLDKPGSLAGYTVIIDESGTILEHPVANLVGRNVEQLEDATRLKILIKNALSGEQNFLHLFAFEKQGGESVAGYTAIPSPLSNNQNKKWVILAVASLDNALFGLAEINNVLFNLVLWLLGANLIATLYVARDLARPLEKLGDYALNVRGRGFPSKMPHDFKIKEFNQLVEALDSMVERLTAWAEELETAWKEAQAANQLKSEFLANTSHELRTPLNGIIGCIRLVRDGYCDDREEELEFLQRADDAAIHLLNIINDILDLSKIEAGTLSVVMESVDLRSIVKEAIDLQKVHIQQKKLQLLWSEPADSIAIQADPAKLKQVFLNVIGNAIKFTEAGSITITMRQEATPGKDGNNNSSSVVVSVKDTGIGIPLDEQKKLFRPFVMADGTRTRKYGGTGLGLAISRKLMELMGGTITLHSGGVDLGTTVEIGIPIINSSRSIAPADAASN</sequence>
<dbReference type="PROSITE" id="PS50885">
    <property type="entry name" value="HAMP"/>
    <property type="match status" value="1"/>
</dbReference>
<dbReference type="InterPro" id="IPR003660">
    <property type="entry name" value="HAMP_dom"/>
</dbReference>
<dbReference type="Pfam" id="PF00512">
    <property type="entry name" value="HisKA"/>
    <property type="match status" value="1"/>
</dbReference>
<evidence type="ECO:0000256" key="4">
    <source>
        <dbReference type="ARBA" id="ARBA00012438"/>
    </source>
</evidence>
<comment type="caution">
    <text evidence="13">The sequence shown here is derived from an EMBL/GenBank/DDBJ whole genome shotgun (WGS) entry which is preliminary data.</text>
</comment>
<dbReference type="InterPro" id="IPR036890">
    <property type="entry name" value="HATPase_C_sf"/>
</dbReference>
<evidence type="ECO:0000313" key="14">
    <source>
        <dbReference type="Proteomes" id="UP000641646"/>
    </source>
</evidence>
<feature type="domain" description="Histidine kinase" evidence="11">
    <location>
        <begin position="408"/>
        <end position="636"/>
    </location>
</feature>
<comment type="subcellular location">
    <subcellularLocation>
        <location evidence="2">Membrane</location>
    </subcellularLocation>
</comment>
<dbReference type="Proteomes" id="UP000641646">
    <property type="component" value="Unassembled WGS sequence"/>
</dbReference>
<dbReference type="GO" id="GO:0016020">
    <property type="term" value="C:membrane"/>
    <property type="evidence" value="ECO:0007669"/>
    <property type="project" value="UniProtKB-SubCell"/>
</dbReference>
<keyword evidence="6" id="KW-0808">Transferase</keyword>
<dbReference type="EMBL" id="JACJPW010000047">
    <property type="protein sequence ID" value="MBD2183058.1"/>
    <property type="molecule type" value="Genomic_DNA"/>
</dbReference>
<dbReference type="CDD" id="cd00082">
    <property type="entry name" value="HisKA"/>
    <property type="match status" value="1"/>
</dbReference>
<comment type="catalytic activity">
    <reaction evidence="1">
        <text>ATP + protein L-histidine = ADP + protein N-phospho-L-histidine.</text>
        <dbReference type="EC" id="2.7.13.3"/>
    </reaction>
</comment>
<evidence type="ECO:0000256" key="10">
    <source>
        <dbReference type="SAM" id="Phobius"/>
    </source>
</evidence>
<dbReference type="GO" id="GO:0000155">
    <property type="term" value="F:phosphorelay sensor kinase activity"/>
    <property type="evidence" value="ECO:0007669"/>
    <property type="project" value="InterPro"/>
</dbReference>
<dbReference type="PROSITE" id="PS50109">
    <property type="entry name" value="HIS_KIN"/>
    <property type="match status" value="1"/>
</dbReference>
<evidence type="ECO:0000259" key="11">
    <source>
        <dbReference type="PROSITE" id="PS50109"/>
    </source>
</evidence>
<dbReference type="InterPro" id="IPR050736">
    <property type="entry name" value="Sensor_HK_Regulatory"/>
</dbReference>
<dbReference type="CDD" id="cd16922">
    <property type="entry name" value="HATPase_EvgS-ArcB-TorS-like"/>
    <property type="match status" value="1"/>
</dbReference>
<name>A0A926VG28_9CYAN</name>
<evidence type="ECO:0000256" key="6">
    <source>
        <dbReference type="ARBA" id="ARBA00022679"/>
    </source>
</evidence>
<dbReference type="InterPro" id="IPR004358">
    <property type="entry name" value="Sig_transdc_His_kin-like_C"/>
</dbReference>
<keyword evidence="5" id="KW-0597">Phosphoprotein</keyword>
<evidence type="ECO:0000256" key="7">
    <source>
        <dbReference type="ARBA" id="ARBA00022777"/>
    </source>
</evidence>
<dbReference type="SMART" id="SM00388">
    <property type="entry name" value="HisKA"/>
    <property type="match status" value="1"/>
</dbReference>
<dbReference type="SUPFAM" id="SSF55874">
    <property type="entry name" value="ATPase domain of HSP90 chaperone/DNA topoisomerase II/histidine kinase"/>
    <property type="match status" value="1"/>
</dbReference>
<dbReference type="InterPro" id="IPR003661">
    <property type="entry name" value="HisK_dim/P_dom"/>
</dbReference>
<dbReference type="InterPro" id="IPR036097">
    <property type="entry name" value="HisK_dim/P_sf"/>
</dbReference>
<dbReference type="PANTHER" id="PTHR43711">
    <property type="entry name" value="TWO-COMPONENT HISTIDINE KINASE"/>
    <property type="match status" value="1"/>
</dbReference>
<evidence type="ECO:0000256" key="9">
    <source>
        <dbReference type="ARBA" id="ARBA00074306"/>
    </source>
</evidence>
<reference evidence="13" key="1">
    <citation type="journal article" date="2015" name="ISME J.">
        <title>Draft Genome Sequence of Streptomyces incarnatus NRRL8089, which Produces the Nucleoside Antibiotic Sinefungin.</title>
        <authorList>
            <person name="Oshima K."/>
            <person name="Hattori M."/>
            <person name="Shimizu H."/>
            <person name="Fukuda K."/>
            <person name="Nemoto M."/>
            <person name="Inagaki K."/>
            <person name="Tamura T."/>
        </authorList>
    </citation>
    <scope>NUCLEOTIDE SEQUENCE</scope>
    <source>
        <strain evidence="13">FACHB-1375</strain>
    </source>
</reference>
<dbReference type="CDD" id="cd12912">
    <property type="entry name" value="PDC2_MCP_like"/>
    <property type="match status" value="1"/>
</dbReference>
<evidence type="ECO:0000256" key="1">
    <source>
        <dbReference type="ARBA" id="ARBA00000085"/>
    </source>
</evidence>
<keyword evidence="14" id="KW-1185">Reference proteome</keyword>
<dbReference type="SMART" id="SM00387">
    <property type="entry name" value="HATPase_c"/>
    <property type="match status" value="1"/>
</dbReference>
<evidence type="ECO:0000256" key="8">
    <source>
        <dbReference type="ARBA" id="ARBA00023012"/>
    </source>
</evidence>
<evidence type="ECO:0000313" key="13">
    <source>
        <dbReference type="EMBL" id="MBD2183058.1"/>
    </source>
</evidence>
<keyword evidence="10" id="KW-0472">Membrane</keyword>
<protein>
    <recommendedName>
        <fullName evidence="9">Circadian input-output histidine kinase CikA</fullName>
        <ecNumber evidence="4">2.7.13.3</ecNumber>
    </recommendedName>
</protein>
<comment type="similarity">
    <text evidence="3">In the N-terminal section; belongs to the phytochrome family.</text>
</comment>
<dbReference type="Gene3D" id="1.10.287.130">
    <property type="match status" value="1"/>
</dbReference>
<evidence type="ECO:0000256" key="5">
    <source>
        <dbReference type="ARBA" id="ARBA00022553"/>
    </source>
</evidence>
<feature type="transmembrane region" description="Helical" evidence="10">
    <location>
        <begin position="12"/>
        <end position="33"/>
    </location>
</feature>
<dbReference type="Pfam" id="PF02518">
    <property type="entry name" value="HATPase_c"/>
    <property type="match status" value="1"/>
</dbReference>
<evidence type="ECO:0000256" key="3">
    <source>
        <dbReference type="ARBA" id="ARBA00006402"/>
    </source>
</evidence>
<keyword evidence="8" id="KW-0902">Two-component regulatory system</keyword>
<dbReference type="SUPFAM" id="SSF47384">
    <property type="entry name" value="Homodimeric domain of signal transducing histidine kinase"/>
    <property type="match status" value="1"/>
</dbReference>
<dbReference type="InterPro" id="IPR005467">
    <property type="entry name" value="His_kinase_dom"/>
</dbReference>
<dbReference type="PANTHER" id="PTHR43711:SF31">
    <property type="entry name" value="HISTIDINE KINASE"/>
    <property type="match status" value="1"/>
</dbReference>
<dbReference type="Gene3D" id="3.30.450.20">
    <property type="entry name" value="PAS domain"/>
    <property type="match status" value="1"/>
</dbReference>
<dbReference type="PRINTS" id="PR00344">
    <property type="entry name" value="BCTRLSENSOR"/>
</dbReference>
<dbReference type="EC" id="2.7.13.3" evidence="4"/>
<evidence type="ECO:0000259" key="12">
    <source>
        <dbReference type="PROSITE" id="PS50885"/>
    </source>
</evidence>
<feature type="domain" description="HAMP" evidence="12">
    <location>
        <begin position="333"/>
        <end position="386"/>
    </location>
</feature>
<dbReference type="FunFam" id="3.30.565.10:FF:000010">
    <property type="entry name" value="Sensor histidine kinase RcsC"/>
    <property type="match status" value="1"/>
</dbReference>
<reference evidence="13" key="2">
    <citation type="submission" date="2020-08" db="EMBL/GenBank/DDBJ databases">
        <authorList>
            <person name="Chen M."/>
            <person name="Teng W."/>
            <person name="Zhao L."/>
            <person name="Hu C."/>
            <person name="Zhou Y."/>
            <person name="Han B."/>
            <person name="Song L."/>
            <person name="Shu W."/>
        </authorList>
    </citation>
    <scope>NUCLEOTIDE SEQUENCE</scope>
    <source>
        <strain evidence="13">FACHB-1375</strain>
    </source>
</reference>
<organism evidence="13 14">
    <name type="scientific">Aerosakkonema funiforme FACHB-1375</name>
    <dbReference type="NCBI Taxonomy" id="2949571"/>
    <lineage>
        <taxon>Bacteria</taxon>
        <taxon>Bacillati</taxon>
        <taxon>Cyanobacteriota</taxon>
        <taxon>Cyanophyceae</taxon>
        <taxon>Oscillatoriophycideae</taxon>
        <taxon>Aerosakkonematales</taxon>
        <taxon>Aerosakkonemataceae</taxon>
        <taxon>Aerosakkonema</taxon>
    </lineage>
</organism>
<proteinExistence type="inferred from homology"/>
<gene>
    <name evidence="13" type="ORF">H6G03_18645</name>
</gene>
<keyword evidence="10" id="KW-0812">Transmembrane</keyword>
<evidence type="ECO:0000256" key="2">
    <source>
        <dbReference type="ARBA" id="ARBA00004370"/>
    </source>
</evidence>
<keyword evidence="10" id="KW-1133">Transmembrane helix</keyword>
<keyword evidence="7 13" id="KW-0418">Kinase</keyword>
<accession>A0A926VG28</accession>
<dbReference type="Gene3D" id="3.30.565.10">
    <property type="entry name" value="Histidine kinase-like ATPase, C-terminal domain"/>
    <property type="match status" value="1"/>
</dbReference>
<dbReference type="InterPro" id="IPR003594">
    <property type="entry name" value="HATPase_dom"/>
</dbReference>
<dbReference type="AlphaFoldDB" id="A0A926VG28"/>